<dbReference type="PANTHER" id="PTHR47979">
    <property type="entry name" value="DRAB11-RELATED"/>
    <property type="match status" value="1"/>
</dbReference>
<dbReference type="AlphaFoldDB" id="D8M6E5"/>
<gene>
    <name evidence="1" type="ORF">GSBLH_T00006670001</name>
</gene>
<dbReference type="SUPFAM" id="SSF52540">
    <property type="entry name" value="P-loop containing nucleoside triphosphate hydrolases"/>
    <property type="match status" value="1"/>
</dbReference>
<dbReference type="GO" id="GO:0003924">
    <property type="term" value="F:GTPase activity"/>
    <property type="evidence" value="ECO:0007669"/>
    <property type="project" value="InterPro"/>
</dbReference>
<dbReference type="RefSeq" id="XP_012897746.1">
    <property type="nucleotide sequence ID" value="XM_013042292.1"/>
</dbReference>
<dbReference type="PROSITE" id="PS51421">
    <property type="entry name" value="RAS"/>
    <property type="match status" value="1"/>
</dbReference>
<accession>D8M6E5</accession>
<dbReference type="OrthoDB" id="5976022at2759"/>
<evidence type="ECO:0000313" key="1">
    <source>
        <dbReference type="EMBL" id="CBK23698.2"/>
    </source>
</evidence>
<organism evidence="1">
    <name type="scientific">Blastocystis hominis</name>
    <dbReference type="NCBI Taxonomy" id="12968"/>
    <lineage>
        <taxon>Eukaryota</taxon>
        <taxon>Sar</taxon>
        <taxon>Stramenopiles</taxon>
        <taxon>Bigyra</taxon>
        <taxon>Opalozoa</taxon>
        <taxon>Opalinata</taxon>
        <taxon>Blastocystidae</taxon>
        <taxon>Blastocystis</taxon>
    </lineage>
</organism>
<dbReference type="InterPro" id="IPR001806">
    <property type="entry name" value="Small_GTPase"/>
</dbReference>
<dbReference type="Proteomes" id="UP000008312">
    <property type="component" value="Unassembled WGS sequence"/>
</dbReference>
<name>D8M6E5_BLAHO</name>
<dbReference type="InParanoid" id="D8M6E5"/>
<dbReference type="SMART" id="SM00174">
    <property type="entry name" value="RHO"/>
    <property type="match status" value="1"/>
</dbReference>
<dbReference type="EMBL" id="FN668661">
    <property type="protein sequence ID" value="CBK23698.2"/>
    <property type="molecule type" value="Genomic_DNA"/>
</dbReference>
<keyword evidence="2" id="KW-1185">Reference proteome</keyword>
<protein>
    <submittedName>
        <fullName evidence="1">Uncharacterized protein</fullName>
    </submittedName>
</protein>
<sequence length="300" mass="34823">MNDSTLVAVIGAAGVGKTCLLDFLEGRSFSANTEQDHEIRQRVIYFTAKNQNQPFRFWDICGELSPLERSRQYLMHSQIILLCYSINSFASYEYITNLWVDIRKCCINNPNMVFFLLGLKKDMEDEREVSIPEARRFATINNMQFTELSLVVGRDSTMFKEQLATILTLTRSIRLNLLIQACSQHLYRRILKEESGNPEALKKLQEQLRQNPYEAKYYKLTKRELEDESIIHWVHVFEKHKIGGLPVWQTEEPEGYPFHCSVCGKEMCLLMQVYEPTSALDRVLYVFCCKSSSCQLSPQG</sequence>
<dbReference type="InterPro" id="IPR027417">
    <property type="entry name" value="P-loop_NTPase"/>
</dbReference>
<reference evidence="1" key="1">
    <citation type="submission" date="2010-02" db="EMBL/GenBank/DDBJ databases">
        <title>Sequencing and annotation of the Blastocystis hominis genome.</title>
        <authorList>
            <person name="Wincker P."/>
        </authorList>
    </citation>
    <scope>NUCLEOTIDE SEQUENCE</scope>
    <source>
        <strain evidence="1">Singapore isolate B</strain>
    </source>
</reference>
<dbReference type="InterPro" id="IPR050209">
    <property type="entry name" value="Rab_GTPases_membrane_traffic"/>
</dbReference>
<evidence type="ECO:0000313" key="2">
    <source>
        <dbReference type="Proteomes" id="UP000008312"/>
    </source>
</evidence>
<dbReference type="SMART" id="SM00175">
    <property type="entry name" value="RAB"/>
    <property type="match status" value="1"/>
</dbReference>
<dbReference type="GeneID" id="24922794"/>
<dbReference type="GO" id="GO:0005525">
    <property type="term" value="F:GTP binding"/>
    <property type="evidence" value="ECO:0007669"/>
    <property type="project" value="InterPro"/>
</dbReference>
<dbReference type="Gene3D" id="3.40.50.300">
    <property type="entry name" value="P-loop containing nucleotide triphosphate hydrolases"/>
    <property type="match status" value="1"/>
</dbReference>
<proteinExistence type="predicted"/>
<dbReference type="PROSITE" id="PS51419">
    <property type="entry name" value="RAB"/>
    <property type="match status" value="1"/>
</dbReference>
<dbReference type="Pfam" id="PF00071">
    <property type="entry name" value="Ras"/>
    <property type="match status" value="1"/>
</dbReference>